<evidence type="ECO:0000313" key="2">
    <source>
        <dbReference type="EMBL" id="TGK35266.1"/>
    </source>
</evidence>
<protein>
    <recommendedName>
        <fullName evidence="1">YdhG-like domain-containing protein</fullName>
    </recommendedName>
</protein>
<comment type="caution">
    <text evidence="2">The sequence shown here is derived from an EMBL/GenBank/DDBJ whole genome shotgun (WGS) entry which is preliminary data.</text>
</comment>
<dbReference type="Proteomes" id="UP000298277">
    <property type="component" value="Unassembled WGS sequence"/>
</dbReference>
<dbReference type="SUPFAM" id="SSF159888">
    <property type="entry name" value="YdhG-like"/>
    <property type="match status" value="1"/>
</dbReference>
<dbReference type="OrthoDB" id="115213at2"/>
<reference evidence="2" key="1">
    <citation type="journal article" date="2019" name="PLoS Negl. Trop. Dis.">
        <title>Revisiting the worldwide diversity of Leptospira species in the environment.</title>
        <authorList>
            <person name="Vincent A.T."/>
            <person name="Schiettekatte O."/>
            <person name="Bourhy P."/>
            <person name="Veyrier F.J."/>
            <person name="Picardeau M."/>
        </authorList>
    </citation>
    <scope>NUCLEOTIDE SEQUENCE [LARGE SCALE GENOMIC DNA]</scope>
    <source>
        <strain evidence="2">201800299</strain>
    </source>
</reference>
<dbReference type="Gene3D" id="3.90.1150.200">
    <property type="match status" value="1"/>
</dbReference>
<gene>
    <name evidence="2" type="ORF">EHQ17_07460</name>
</gene>
<sequence>MKHSPTNINSIDEYIGMFPGEVSAILSKLRETIRAAAPNAEEKISYQIPTFFLNRNLVHFAAFKRHIGFYPGASGIANFEKELSGYKTAKGSVQFPIEKPLPLSLIRKIVRFRVTEEKTRVSKKKTVKRK</sequence>
<dbReference type="InterPro" id="IPR014922">
    <property type="entry name" value="YdhG-like"/>
</dbReference>
<feature type="domain" description="YdhG-like" evidence="1">
    <location>
        <begin position="24"/>
        <end position="114"/>
    </location>
</feature>
<organism evidence="2 3">
    <name type="scientific">Leptospira gomenensis</name>
    <dbReference type="NCBI Taxonomy" id="2484974"/>
    <lineage>
        <taxon>Bacteria</taxon>
        <taxon>Pseudomonadati</taxon>
        <taxon>Spirochaetota</taxon>
        <taxon>Spirochaetia</taxon>
        <taxon>Leptospirales</taxon>
        <taxon>Leptospiraceae</taxon>
        <taxon>Leptospira</taxon>
    </lineage>
</organism>
<dbReference type="EMBL" id="RQFA01000032">
    <property type="protein sequence ID" value="TGK35266.1"/>
    <property type="molecule type" value="Genomic_DNA"/>
</dbReference>
<dbReference type="Pfam" id="PF08818">
    <property type="entry name" value="DUF1801"/>
    <property type="match status" value="1"/>
</dbReference>
<keyword evidence="3" id="KW-1185">Reference proteome</keyword>
<evidence type="ECO:0000259" key="1">
    <source>
        <dbReference type="Pfam" id="PF08818"/>
    </source>
</evidence>
<evidence type="ECO:0000313" key="3">
    <source>
        <dbReference type="Proteomes" id="UP000298277"/>
    </source>
</evidence>
<dbReference type="RefSeq" id="WP_135594130.1">
    <property type="nucleotide sequence ID" value="NZ_RQEZ01000010.1"/>
</dbReference>
<dbReference type="AlphaFoldDB" id="A0A5F1YDE6"/>
<proteinExistence type="predicted"/>
<name>A0A5F1YDE6_9LEPT</name>
<accession>A0A5F1YDE6</accession>